<keyword evidence="2" id="KW-1185">Reference proteome</keyword>
<accession>V8N8X0</accession>
<dbReference type="AlphaFoldDB" id="V8N8X0"/>
<sequence length="56" mass="6225">MIWTSEKNKFLLVSRGKNYLSDCAEAKLMGAADICSVFFESHCICQHLAFGNLALV</sequence>
<evidence type="ECO:0000313" key="2">
    <source>
        <dbReference type="Proteomes" id="UP000018936"/>
    </source>
</evidence>
<dbReference type="EMBL" id="AZIM01006368">
    <property type="protein sequence ID" value="ETE58719.1"/>
    <property type="molecule type" value="Genomic_DNA"/>
</dbReference>
<comment type="caution">
    <text evidence="1">The sequence shown here is derived from an EMBL/GenBank/DDBJ whole genome shotgun (WGS) entry which is preliminary data.</text>
</comment>
<feature type="non-terminal residue" evidence="1">
    <location>
        <position position="56"/>
    </location>
</feature>
<dbReference type="Proteomes" id="UP000018936">
    <property type="component" value="Unassembled WGS sequence"/>
</dbReference>
<proteinExistence type="predicted"/>
<evidence type="ECO:0000313" key="1">
    <source>
        <dbReference type="EMBL" id="ETE58719.1"/>
    </source>
</evidence>
<name>V8N8X0_OPHHA</name>
<reference evidence="1 2" key="1">
    <citation type="journal article" date="2013" name="Proc. Natl. Acad. Sci. U.S.A.">
        <title>The king cobra genome reveals dynamic gene evolution and adaptation in the snake venom system.</title>
        <authorList>
            <person name="Vonk F.J."/>
            <person name="Casewell N.R."/>
            <person name="Henkel C.V."/>
            <person name="Heimberg A.M."/>
            <person name="Jansen H.J."/>
            <person name="McCleary R.J."/>
            <person name="Kerkkamp H.M."/>
            <person name="Vos R.A."/>
            <person name="Guerreiro I."/>
            <person name="Calvete J.J."/>
            <person name="Wuster W."/>
            <person name="Woods A.E."/>
            <person name="Logan J.M."/>
            <person name="Harrison R.A."/>
            <person name="Castoe T.A."/>
            <person name="de Koning A.P."/>
            <person name="Pollock D.D."/>
            <person name="Yandell M."/>
            <person name="Calderon D."/>
            <person name="Renjifo C."/>
            <person name="Currier R.B."/>
            <person name="Salgado D."/>
            <person name="Pla D."/>
            <person name="Sanz L."/>
            <person name="Hyder A.S."/>
            <person name="Ribeiro J.M."/>
            <person name="Arntzen J.W."/>
            <person name="van den Thillart G.E."/>
            <person name="Boetzer M."/>
            <person name="Pirovano W."/>
            <person name="Dirks R.P."/>
            <person name="Spaink H.P."/>
            <person name="Duboule D."/>
            <person name="McGlinn E."/>
            <person name="Kini R.M."/>
            <person name="Richardson M.K."/>
        </authorList>
    </citation>
    <scope>NUCLEOTIDE SEQUENCE</scope>
    <source>
        <tissue evidence="1">Blood</tissue>
    </source>
</reference>
<organism evidence="1 2">
    <name type="scientific">Ophiophagus hannah</name>
    <name type="common">King cobra</name>
    <name type="synonym">Naja hannah</name>
    <dbReference type="NCBI Taxonomy" id="8665"/>
    <lineage>
        <taxon>Eukaryota</taxon>
        <taxon>Metazoa</taxon>
        <taxon>Chordata</taxon>
        <taxon>Craniata</taxon>
        <taxon>Vertebrata</taxon>
        <taxon>Euteleostomi</taxon>
        <taxon>Lepidosauria</taxon>
        <taxon>Squamata</taxon>
        <taxon>Bifurcata</taxon>
        <taxon>Unidentata</taxon>
        <taxon>Episquamata</taxon>
        <taxon>Toxicofera</taxon>
        <taxon>Serpentes</taxon>
        <taxon>Colubroidea</taxon>
        <taxon>Elapidae</taxon>
        <taxon>Elapinae</taxon>
        <taxon>Ophiophagus</taxon>
    </lineage>
</organism>
<gene>
    <name evidence="1" type="ORF">L345_15559</name>
</gene>
<protein>
    <submittedName>
        <fullName evidence="1">Uncharacterized protein</fullName>
    </submittedName>
</protein>